<feature type="transmembrane region" description="Helical" evidence="7">
    <location>
        <begin position="188"/>
        <end position="205"/>
    </location>
</feature>
<comment type="caution">
    <text evidence="8">The sequence shown here is derived from an EMBL/GenBank/DDBJ whole genome shotgun (WGS) entry which is preliminary data.</text>
</comment>
<reference evidence="8 9" key="1">
    <citation type="submission" date="2019-04" db="EMBL/GenBank/DDBJ databases">
        <authorList>
            <person name="Hwang J.C."/>
        </authorList>
    </citation>
    <scope>NUCLEOTIDE SEQUENCE [LARGE SCALE GENOMIC DNA]</scope>
    <source>
        <strain evidence="8 9">IMCC35001</strain>
    </source>
</reference>
<keyword evidence="9" id="KW-1185">Reference proteome</keyword>
<dbReference type="PANTHER" id="PTHR30086">
    <property type="entry name" value="ARGININE EXPORTER PROTEIN ARGO"/>
    <property type="match status" value="1"/>
</dbReference>
<protein>
    <submittedName>
        <fullName evidence="8">LysE family translocator</fullName>
    </submittedName>
</protein>
<dbReference type="Pfam" id="PF01810">
    <property type="entry name" value="LysE"/>
    <property type="match status" value="1"/>
</dbReference>
<accession>A0A4U1B8G0</accession>
<dbReference type="GO" id="GO:0042970">
    <property type="term" value="F:homoserine transmembrane transporter activity"/>
    <property type="evidence" value="ECO:0007669"/>
    <property type="project" value="TreeGrafter"/>
</dbReference>
<feature type="transmembrane region" description="Helical" evidence="7">
    <location>
        <begin position="6"/>
        <end position="28"/>
    </location>
</feature>
<evidence type="ECO:0000256" key="7">
    <source>
        <dbReference type="SAM" id="Phobius"/>
    </source>
</evidence>
<feature type="transmembrane region" description="Helical" evidence="7">
    <location>
        <begin position="150"/>
        <end position="176"/>
    </location>
</feature>
<comment type="similarity">
    <text evidence="2">Belongs to the Rht family.</text>
</comment>
<dbReference type="EMBL" id="SWCI01000017">
    <property type="protein sequence ID" value="TKB46875.1"/>
    <property type="molecule type" value="Genomic_DNA"/>
</dbReference>
<dbReference type="OrthoDB" id="9804822at2"/>
<evidence type="ECO:0000313" key="8">
    <source>
        <dbReference type="EMBL" id="TKB46875.1"/>
    </source>
</evidence>
<dbReference type="GO" id="GO:0005886">
    <property type="term" value="C:plasma membrane"/>
    <property type="evidence" value="ECO:0007669"/>
    <property type="project" value="UniProtKB-SubCell"/>
</dbReference>
<name>A0A4U1B8G0_9GAMM</name>
<gene>
    <name evidence="8" type="ORF">FCL40_17020</name>
</gene>
<proteinExistence type="inferred from homology"/>
<sequence>MSTELYLVYLATVIVLLIAPGPMTLLTLSTSVRHGHRKALATVLGSNLAGLVLMLLSATGVGALITKHPALFELMQYGGAGYLLWLGISAWRSRPDEHLESGFRYRDDASAWGLFRQTLTIGLANPKGLIFFAALFPQFLDPEQAMLPQLLLLCSTFTAVDFVVLNLVAFGGCQLANRLCSTTAQKRFNRLCGITFIGLGGAMAIA</sequence>
<keyword evidence="6 7" id="KW-0472">Membrane</keyword>
<evidence type="ECO:0000313" key="9">
    <source>
        <dbReference type="Proteomes" id="UP000305674"/>
    </source>
</evidence>
<keyword evidence="3" id="KW-1003">Cell membrane</keyword>
<feature type="transmembrane region" description="Helical" evidence="7">
    <location>
        <begin position="114"/>
        <end position="138"/>
    </location>
</feature>
<dbReference type="RefSeq" id="WP_136854494.1">
    <property type="nucleotide sequence ID" value="NZ_SWCI01000017.1"/>
</dbReference>
<evidence type="ECO:0000256" key="2">
    <source>
        <dbReference type="ARBA" id="ARBA00007928"/>
    </source>
</evidence>
<dbReference type="InterPro" id="IPR001123">
    <property type="entry name" value="LeuE-type"/>
</dbReference>
<evidence type="ECO:0000256" key="1">
    <source>
        <dbReference type="ARBA" id="ARBA00004651"/>
    </source>
</evidence>
<evidence type="ECO:0000256" key="6">
    <source>
        <dbReference type="ARBA" id="ARBA00023136"/>
    </source>
</evidence>
<dbReference type="PANTHER" id="PTHR30086:SF14">
    <property type="entry name" value="HOMOSERINE_HOMOSERINE LACTONE EFFLUX PROTEIN"/>
    <property type="match status" value="1"/>
</dbReference>
<keyword evidence="4 7" id="KW-0812">Transmembrane</keyword>
<evidence type="ECO:0000256" key="5">
    <source>
        <dbReference type="ARBA" id="ARBA00022989"/>
    </source>
</evidence>
<keyword evidence="5 7" id="KW-1133">Transmembrane helix</keyword>
<dbReference type="Proteomes" id="UP000305674">
    <property type="component" value="Unassembled WGS sequence"/>
</dbReference>
<evidence type="ECO:0000256" key="3">
    <source>
        <dbReference type="ARBA" id="ARBA00022475"/>
    </source>
</evidence>
<feature type="transmembrane region" description="Helical" evidence="7">
    <location>
        <begin position="40"/>
        <end position="65"/>
    </location>
</feature>
<organism evidence="8 9">
    <name type="scientific">Ferrimonas sediminicola</name>
    <dbReference type="NCBI Taxonomy" id="2569538"/>
    <lineage>
        <taxon>Bacteria</taxon>
        <taxon>Pseudomonadati</taxon>
        <taxon>Pseudomonadota</taxon>
        <taxon>Gammaproteobacteria</taxon>
        <taxon>Alteromonadales</taxon>
        <taxon>Ferrimonadaceae</taxon>
        <taxon>Ferrimonas</taxon>
    </lineage>
</organism>
<dbReference type="PIRSF" id="PIRSF006324">
    <property type="entry name" value="LeuE"/>
    <property type="match status" value="1"/>
</dbReference>
<evidence type="ECO:0000256" key="4">
    <source>
        <dbReference type="ARBA" id="ARBA00022692"/>
    </source>
</evidence>
<comment type="subcellular location">
    <subcellularLocation>
        <location evidence="1">Cell membrane</location>
        <topology evidence="1">Multi-pass membrane protein</topology>
    </subcellularLocation>
</comment>
<dbReference type="AlphaFoldDB" id="A0A4U1B8G0"/>